<dbReference type="EMBL" id="DQ380142">
    <property type="protein sequence ID" value="ABD52143.1"/>
    <property type="molecule type" value="Genomic_DNA"/>
</dbReference>
<dbReference type="GO" id="GO:0004129">
    <property type="term" value="F:cytochrome-c oxidase activity"/>
    <property type="evidence" value="ECO:0007669"/>
    <property type="project" value="UniProtKB-EC"/>
</dbReference>
<keyword evidence="9" id="KW-0479">Metal-binding</keyword>
<sequence length="129" mass="14909">PPSLLLYVISSMVEMGVGAGWTVYPPLASVVGHGGSSVDFAIFSLHLAGASSIMGAMYFISTIIIMRAMGVFYYMKFLYLFDQLLLLQFYYYYHYRYLRVLLLYCYLIEILMLLFLIQQVVVILFYFNI</sequence>
<dbReference type="GO" id="GO:0006123">
    <property type="term" value="P:mitochondrial electron transport, cytochrome c to oxygen"/>
    <property type="evidence" value="ECO:0007669"/>
    <property type="project" value="TreeGrafter"/>
</dbReference>
<accession>A1XI88</accession>
<dbReference type="GO" id="GO:0015990">
    <property type="term" value="P:electron transport coupled proton transport"/>
    <property type="evidence" value="ECO:0007669"/>
    <property type="project" value="TreeGrafter"/>
</dbReference>
<name>A1XI88_9ARAC</name>
<dbReference type="PANTHER" id="PTHR10422">
    <property type="entry name" value="CYTOCHROME C OXIDASE SUBUNIT 1"/>
    <property type="match status" value="1"/>
</dbReference>
<keyword evidence="10" id="KW-1133">Transmembrane helix</keyword>
<keyword evidence="9" id="KW-0349">Heme</keyword>
<keyword evidence="5 9" id="KW-0679">Respiratory chain</keyword>
<keyword evidence="9 10" id="KW-0472">Membrane</keyword>
<proteinExistence type="inferred from homology"/>
<keyword evidence="9 12" id="KW-0496">Mitochondrion</keyword>
<keyword evidence="9" id="KW-0999">Mitochondrion inner membrane</keyword>
<comment type="pathway">
    <text evidence="2 9">Energy metabolism; oxidative phosphorylation.</text>
</comment>
<evidence type="ECO:0000256" key="9">
    <source>
        <dbReference type="RuleBase" id="RU000369"/>
    </source>
</evidence>
<gene>
    <name evidence="12" type="primary">cox1</name>
</gene>
<evidence type="ECO:0000256" key="7">
    <source>
        <dbReference type="ARBA" id="ARBA00022982"/>
    </source>
</evidence>
<protein>
    <recommendedName>
        <fullName evidence="4 9">Cytochrome c oxidase subunit 1</fullName>
        <ecNumber evidence="9">7.1.1.9</ecNumber>
    </recommendedName>
</protein>
<dbReference type="PRINTS" id="PR01165">
    <property type="entry name" value="CYCOXIDASEI"/>
</dbReference>
<geneLocation type="mitochondrion" evidence="12"/>
<comment type="cofactor">
    <cofactor evidence="1">
        <name>heme</name>
        <dbReference type="ChEBI" id="CHEBI:30413"/>
    </cofactor>
</comment>
<dbReference type="PROSITE" id="PS50855">
    <property type="entry name" value="COX1"/>
    <property type="match status" value="1"/>
</dbReference>
<evidence type="ECO:0000256" key="8">
    <source>
        <dbReference type="ARBA" id="ARBA00049512"/>
    </source>
</evidence>
<keyword evidence="9" id="KW-0408">Iron</keyword>
<evidence type="ECO:0000256" key="6">
    <source>
        <dbReference type="ARBA" id="ARBA00022967"/>
    </source>
</evidence>
<comment type="function">
    <text evidence="9">Component of the cytochrome c oxidase, the last enzyme in the mitochondrial electron transport chain which drives oxidative phosphorylation. The respiratory chain contains 3 multisubunit complexes succinate dehydrogenase (complex II, CII), ubiquinol-cytochrome c oxidoreductase (cytochrome b-c1 complex, complex III, CIII) and cytochrome c oxidase (complex IV, CIV), that cooperate to transfer electrons derived from NADH and succinate to molecular oxygen, creating an electrochemical gradient over the inner membrane that drives transmembrane transport and the ATP synthase. Cytochrome c oxidase is the component of the respiratory chain that catalyzes the reduction of oxygen to water. Electrons originating from reduced cytochrome c in the intermembrane space (IMS) are transferred via the dinuclear copper A center (CU(A)) of subunit 2 and heme A of subunit 1 to the active site in subunit 1, a binuclear center (BNC) formed by heme A3 and copper B (CU(B)). The BNC reduces molecular oxygen to 2 water molecules using 4 electrons from cytochrome c in the IMS and 4 protons from the mitochondrial matrix.</text>
</comment>
<dbReference type="EC" id="7.1.1.9" evidence="9"/>
<evidence type="ECO:0000256" key="1">
    <source>
        <dbReference type="ARBA" id="ARBA00001971"/>
    </source>
</evidence>
<comment type="catalytic activity">
    <reaction evidence="8">
        <text>4 Fe(II)-[cytochrome c] + O2 + 8 H(+)(in) = 4 Fe(III)-[cytochrome c] + 2 H2O + 4 H(+)(out)</text>
        <dbReference type="Rhea" id="RHEA:11436"/>
        <dbReference type="Rhea" id="RHEA-COMP:10350"/>
        <dbReference type="Rhea" id="RHEA-COMP:14399"/>
        <dbReference type="ChEBI" id="CHEBI:15377"/>
        <dbReference type="ChEBI" id="CHEBI:15378"/>
        <dbReference type="ChEBI" id="CHEBI:15379"/>
        <dbReference type="ChEBI" id="CHEBI:29033"/>
        <dbReference type="ChEBI" id="CHEBI:29034"/>
        <dbReference type="EC" id="7.1.1.9"/>
    </reaction>
    <physiologicalReaction direction="left-to-right" evidence="8">
        <dbReference type="Rhea" id="RHEA:11437"/>
    </physiologicalReaction>
</comment>
<evidence type="ECO:0000256" key="4">
    <source>
        <dbReference type="ARBA" id="ARBA00015947"/>
    </source>
</evidence>
<comment type="subcellular location">
    <subcellularLocation>
        <location evidence="9">Mitochondrion inner membrane</location>
        <topology evidence="9">Multi-pass membrane protein</topology>
    </subcellularLocation>
</comment>
<keyword evidence="6" id="KW-1278">Translocase</keyword>
<keyword evidence="9" id="KW-0813">Transport</keyword>
<keyword evidence="7 9" id="KW-0249">Electron transport</keyword>
<dbReference type="GO" id="GO:0046872">
    <property type="term" value="F:metal ion binding"/>
    <property type="evidence" value="ECO:0007669"/>
    <property type="project" value="UniProtKB-KW"/>
</dbReference>
<dbReference type="UniPathway" id="UPA00705"/>
<feature type="transmembrane region" description="Helical" evidence="10">
    <location>
        <begin position="77"/>
        <end position="95"/>
    </location>
</feature>
<evidence type="ECO:0000256" key="3">
    <source>
        <dbReference type="ARBA" id="ARBA00009578"/>
    </source>
</evidence>
<keyword evidence="9 10" id="KW-0812">Transmembrane</keyword>
<dbReference type="InterPro" id="IPR000883">
    <property type="entry name" value="Cyt_C_Oxase_1"/>
</dbReference>
<evidence type="ECO:0000256" key="2">
    <source>
        <dbReference type="ARBA" id="ARBA00004673"/>
    </source>
</evidence>
<feature type="transmembrane region" description="Helical" evidence="10">
    <location>
        <begin position="101"/>
        <end position="127"/>
    </location>
</feature>
<feature type="domain" description="Cytochrome oxidase subunit I profile" evidence="11">
    <location>
        <begin position="1"/>
        <end position="81"/>
    </location>
</feature>
<dbReference type="Gene3D" id="1.20.210.10">
    <property type="entry name" value="Cytochrome c oxidase-like, subunit I domain"/>
    <property type="match status" value="1"/>
</dbReference>
<dbReference type="InterPro" id="IPR023616">
    <property type="entry name" value="Cyt_c_oxase-like_su1_dom"/>
</dbReference>
<feature type="non-terminal residue" evidence="12">
    <location>
        <position position="129"/>
    </location>
</feature>
<evidence type="ECO:0000256" key="5">
    <source>
        <dbReference type="ARBA" id="ARBA00022660"/>
    </source>
</evidence>
<organism evidence="12">
    <name type="scientific">Myrmarachne sp. G FSC-2006</name>
    <dbReference type="NCBI Taxonomy" id="371745"/>
    <lineage>
        <taxon>Eukaryota</taxon>
        <taxon>Metazoa</taxon>
        <taxon>Ecdysozoa</taxon>
        <taxon>Arthropoda</taxon>
        <taxon>Chelicerata</taxon>
        <taxon>Arachnida</taxon>
        <taxon>Araneae</taxon>
        <taxon>Araneomorphae</taxon>
        <taxon>Entelegynae</taxon>
        <taxon>Dionycha</taxon>
        <taxon>Salticidae</taxon>
        <taxon>Salticinae</taxon>
        <taxon>Salticoida</taxon>
        <taxon>Myrmarachnini</taxon>
        <taxon>Myrmarachne</taxon>
    </lineage>
</organism>
<feature type="transmembrane region" description="Helical" evidence="10">
    <location>
        <begin position="44"/>
        <end position="65"/>
    </location>
</feature>
<keyword evidence="9" id="KW-0186">Copper</keyword>
<dbReference type="SUPFAM" id="SSF81442">
    <property type="entry name" value="Cytochrome c oxidase subunit I-like"/>
    <property type="match status" value="1"/>
</dbReference>
<dbReference type="InterPro" id="IPR036927">
    <property type="entry name" value="Cyt_c_oxase-like_su1_sf"/>
</dbReference>
<reference evidence="12" key="1">
    <citation type="journal article" date="2007" name="J. Evol. Biol.">
        <title>Dynamics of the evolution of Batesian mimicry: molecular phylogenetic analysis of ant-mimicking Myrmarachne (Araneae: Salticidae) species and their ant models.</title>
        <authorList>
            <person name="Ceccarelli F.S."/>
            <person name="Crozier R.H."/>
        </authorList>
    </citation>
    <scope>NUCLEOTIDE SEQUENCE</scope>
</reference>
<evidence type="ECO:0000256" key="10">
    <source>
        <dbReference type="SAM" id="Phobius"/>
    </source>
</evidence>
<dbReference type="AlphaFoldDB" id="A1XI88"/>
<comment type="similarity">
    <text evidence="3 9">Belongs to the heme-copper respiratory oxidase family.</text>
</comment>
<evidence type="ECO:0000313" key="12">
    <source>
        <dbReference type="EMBL" id="ABD52143.1"/>
    </source>
</evidence>
<dbReference type="PANTHER" id="PTHR10422:SF18">
    <property type="entry name" value="CYTOCHROME C OXIDASE SUBUNIT 1"/>
    <property type="match status" value="1"/>
</dbReference>
<evidence type="ECO:0000259" key="11">
    <source>
        <dbReference type="PROSITE" id="PS50855"/>
    </source>
</evidence>
<dbReference type="GO" id="GO:0020037">
    <property type="term" value="F:heme binding"/>
    <property type="evidence" value="ECO:0007669"/>
    <property type="project" value="InterPro"/>
</dbReference>
<dbReference type="GO" id="GO:0005743">
    <property type="term" value="C:mitochondrial inner membrane"/>
    <property type="evidence" value="ECO:0007669"/>
    <property type="project" value="UniProtKB-SubCell"/>
</dbReference>
<feature type="non-terminal residue" evidence="12">
    <location>
        <position position="1"/>
    </location>
</feature>